<sequence>MAGQIDLATASQLRGYVNDLLADHGKPTQVIVDLTDVSFCDAYGLGMLNAVHRKAQQKGHTVRFVVSPGRVERLFRIMGGTHGLTPSVHNTLAEAIAPGG</sequence>
<accession>A0ABT1Q1U9</accession>
<dbReference type="EMBL" id="JANFNG010000015">
    <property type="protein sequence ID" value="MCQ4082730.1"/>
    <property type="molecule type" value="Genomic_DNA"/>
</dbReference>
<proteinExistence type="predicted"/>
<reference evidence="2" key="1">
    <citation type="submission" date="2022-06" db="EMBL/GenBank/DDBJ databases">
        <title>Draft genome sequence of Streptomyces sp. RB6PN25 isolated from peat swamp forest in Thailand.</title>
        <authorList>
            <person name="Duangmal K."/>
            <person name="Klaysubun C."/>
        </authorList>
    </citation>
    <scope>NUCLEOTIDE SEQUENCE</scope>
    <source>
        <strain evidence="2">RB6PN25</strain>
    </source>
</reference>
<name>A0ABT1Q1U9_9ACTN</name>
<dbReference type="InterPro" id="IPR002645">
    <property type="entry name" value="STAS_dom"/>
</dbReference>
<dbReference type="Proteomes" id="UP001057702">
    <property type="component" value="Unassembled WGS sequence"/>
</dbReference>
<dbReference type="InterPro" id="IPR036513">
    <property type="entry name" value="STAS_dom_sf"/>
</dbReference>
<dbReference type="Pfam" id="PF13466">
    <property type="entry name" value="STAS_2"/>
    <property type="match status" value="1"/>
</dbReference>
<dbReference type="CDD" id="cd07043">
    <property type="entry name" value="STAS_anti-anti-sigma_factors"/>
    <property type="match status" value="1"/>
</dbReference>
<dbReference type="PANTHER" id="PTHR33495:SF2">
    <property type="entry name" value="ANTI-SIGMA FACTOR ANTAGONIST TM_1081-RELATED"/>
    <property type="match status" value="1"/>
</dbReference>
<dbReference type="Gene3D" id="3.30.750.24">
    <property type="entry name" value="STAS domain"/>
    <property type="match status" value="1"/>
</dbReference>
<dbReference type="SUPFAM" id="SSF52091">
    <property type="entry name" value="SpoIIaa-like"/>
    <property type="match status" value="1"/>
</dbReference>
<protein>
    <submittedName>
        <fullName evidence="2">STAS domain-containing protein</fullName>
    </submittedName>
</protein>
<evidence type="ECO:0000259" key="1">
    <source>
        <dbReference type="PROSITE" id="PS50801"/>
    </source>
</evidence>
<evidence type="ECO:0000313" key="2">
    <source>
        <dbReference type="EMBL" id="MCQ4082730.1"/>
    </source>
</evidence>
<feature type="domain" description="STAS" evidence="1">
    <location>
        <begin position="1"/>
        <end position="99"/>
    </location>
</feature>
<dbReference type="InterPro" id="IPR058548">
    <property type="entry name" value="MlaB-like_STAS"/>
</dbReference>
<comment type="caution">
    <text evidence="2">The sequence shown here is derived from an EMBL/GenBank/DDBJ whole genome shotgun (WGS) entry which is preliminary data.</text>
</comment>
<keyword evidence="3" id="KW-1185">Reference proteome</keyword>
<organism evidence="2 3">
    <name type="scientific">Streptomyces humicola</name>
    <dbReference type="NCBI Taxonomy" id="2953240"/>
    <lineage>
        <taxon>Bacteria</taxon>
        <taxon>Bacillati</taxon>
        <taxon>Actinomycetota</taxon>
        <taxon>Actinomycetes</taxon>
        <taxon>Kitasatosporales</taxon>
        <taxon>Streptomycetaceae</taxon>
        <taxon>Streptomyces</taxon>
    </lineage>
</organism>
<dbReference type="PANTHER" id="PTHR33495">
    <property type="entry name" value="ANTI-SIGMA FACTOR ANTAGONIST TM_1081-RELATED-RELATED"/>
    <property type="match status" value="1"/>
</dbReference>
<dbReference type="PROSITE" id="PS50801">
    <property type="entry name" value="STAS"/>
    <property type="match status" value="1"/>
</dbReference>
<evidence type="ECO:0000313" key="3">
    <source>
        <dbReference type="Proteomes" id="UP001057702"/>
    </source>
</evidence>
<gene>
    <name evidence="2" type="ORF">NGB36_19490</name>
</gene>
<dbReference type="RefSeq" id="WP_255921636.1">
    <property type="nucleotide sequence ID" value="NZ_JANFNG010000015.1"/>
</dbReference>